<evidence type="ECO:0000313" key="2">
    <source>
        <dbReference type="Proteomes" id="UP000694402"/>
    </source>
</evidence>
<reference evidence="2" key="1">
    <citation type="journal article" date="2018" name="PLoS ONE">
        <title>Chinook salmon (Oncorhynchus tshawytscha) genome and transcriptome.</title>
        <authorList>
            <person name="Christensen K.A."/>
            <person name="Leong J.S."/>
            <person name="Sakhrani D."/>
            <person name="Biagi C.A."/>
            <person name="Minkley D.R."/>
            <person name="Withler R.E."/>
            <person name="Rondeau E.B."/>
            <person name="Koop B.F."/>
            <person name="Devlin R.H."/>
        </authorList>
    </citation>
    <scope>NUCLEOTIDE SEQUENCE [LARGE SCALE GENOMIC DNA]</scope>
</reference>
<dbReference type="GO" id="GO:0003676">
    <property type="term" value="F:nucleic acid binding"/>
    <property type="evidence" value="ECO:0007669"/>
    <property type="project" value="InterPro"/>
</dbReference>
<keyword evidence="2" id="KW-1185">Reference proteome</keyword>
<dbReference type="AlphaFoldDB" id="A0AAZ3Q362"/>
<dbReference type="GeneTree" id="ENSGT01120000271870"/>
<dbReference type="Proteomes" id="UP000694402">
    <property type="component" value="Unassembled WGS sequence"/>
</dbReference>
<dbReference type="Gene3D" id="3.30.420.10">
    <property type="entry name" value="Ribonuclease H-like superfamily/Ribonuclease H"/>
    <property type="match status" value="1"/>
</dbReference>
<organism evidence="1 2">
    <name type="scientific">Oncorhynchus tshawytscha</name>
    <name type="common">Chinook salmon</name>
    <name type="synonym">Salmo tshawytscha</name>
    <dbReference type="NCBI Taxonomy" id="74940"/>
    <lineage>
        <taxon>Eukaryota</taxon>
        <taxon>Metazoa</taxon>
        <taxon>Chordata</taxon>
        <taxon>Craniata</taxon>
        <taxon>Vertebrata</taxon>
        <taxon>Euteleostomi</taxon>
        <taxon>Actinopterygii</taxon>
        <taxon>Neopterygii</taxon>
        <taxon>Teleostei</taxon>
        <taxon>Protacanthopterygii</taxon>
        <taxon>Salmoniformes</taxon>
        <taxon>Salmonidae</taxon>
        <taxon>Salmoninae</taxon>
        <taxon>Oncorhynchus</taxon>
    </lineage>
</organism>
<proteinExistence type="predicted"/>
<accession>A0AAZ3Q362</accession>
<sequence length="121" mass="13812">MFSAAGTGRLVRTEGKMNGAKYRELLDENLLQNTLDLRIGHRFTFQENNNPKHTAMTMQEWLRDKSLNVLEWPSQCPDLNLISCISSIILCSYLSCISYILCSLLSCTLHGLRFVNERGIE</sequence>
<reference evidence="1" key="2">
    <citation type="submission" date="2025-08" db="UniProtKB">
        <authorList>
            <consortium name="Ensembl"/>
        </authorList>
    </citation>
    <scope>IDENTIFICATION</scope>
</reference>
<evidence type="ECO:0000313" key="1">
    <source>
        <dbReference type="Ensembl" id="ENSOTSP00005123627.1"/>
    </source>
</evidence>
<reference evidence="1" key="3">
    <citation type="submission" date="2025-09" db="UniProtKB">
        <authorList>
            <consortium name="Ensembl"/>
        </authorList>
    </citation>
    <scope>IDENTIFICATION</scope>
</reference>
<evidence type="ECO:0008006" key="3">
    <source>
        <dbReference type="Google" id="ProtNLM"/>
    </source>
</evidence>
<dbReference type="InterPro" id="IPR036397">
    <property type="entry name" value="RNaseH_sf"/>
</dbReference>
<name>A0AAZ3Q362_ONCTS</name>
<protein>
    <recommendedName>
        <fullName evidence="3">Tc1-like transposase DDE domain-containing protein</fullName>
    </recommendedName>
</protein>
<dbReference type="Ensembl" id="ENSOTST00005178468.1">
    <property type="protein sequence ID" value="ENSOTSP00005123627.1"/>
    <property type="gene ID" value="ENSOTSG00005068803.1"/>
</dbReference>